<dbReference type="PANTHER" id="PTHR42085">
    <property type="entry name" value="F-BOX DOMAIN-CONTAINING PROTEIN"/>
    <property type="match status" value="1"/>
</dbReference>
<dbReference type="InterPro" id="IPR045518">
    <property type="entry name" value="2EXR"/>
</dbReference>
<reference evidence="2" key="1">
    <citation type="submission" date="2020-04" db="EMBL/GenBank/DDBJ databases">
        <title>Draft genome resource of the tomato pathogen Pseudocercospora fuligena.</title>
        <authorList>
            <person name="Zaccaron A."/>
        </authorList>
    </citation>
    <scope>NUCLEOTIDE SEQUENCE</scope>
    <source>
        <strain evidence="2">PF001</strain>
    </source>
</reference>
<evidence type="ECO:0000313" key="3">
    <source>
        <dbReference type="Proteomes" id="UP000660729"/>
    </source>
</evidence>
<gene>
    <name evidence="2" type="ORF">HII31_13035</name>
</gene>
<organism evidence="2 3">
    <name type="scientific">Pseudocercospora fuligena</name>
    <dbReference type="NCBI Taxonomy" id="685502"/>
    <lineage>
        <taxon>Eukaryota</taxon>
        <taxon>Fungi</taxon>
        <taxon>Dikarya</taxon>
        <taxon>Ascomycota</taxon>
        <taxon>Pezizomycotina</taxon>
        <taxon>Dothideomycetes</taxon>
        <taxon>Dothideomycetidae</taxon>
        <taxon>Mycosphaerellales</taxon>
        <taxon>Mycosphaerellaceae</taxon>
        <taxon>Pseudocercospora</taxon>
    </lineage>
</organism>
<accession>A0A8H6R5I8</accession>
<evidence type="ECO:0000313" key="2">
    <source>
        <dbReference type="EMBL" id="KAF7185640.1"/>
    </source>
</evidence>
<protein>
    <recommendedName>
        <fullName evidence="1">2EXR domain-containing protein</fullName>
    </recommendedName>
</protein>
<keyword evidence="3" id="KW-1185">Reference proteome</keyword>
<sequence>MEQEDVPFYQKGSVWYGAKSRDNNKNNICEATRRSPRVHLFAWQKHMLLSEYEEHAENWVNKFATSDQYRSTLVEKLWPSNDPKSPKDVDFFIEKLGHLVRNPKPHDWKVFSGMALKYPPPPPPPPPTSALRNSPFSRLPKELRDYIFELSFTPPVECMPAEVMRPPEGVHDSHTWRHWYFTADQPAITKVCKQIRSETLKLWYGANSFSIDLTCGHDIDPPENLIVACDWLLHTPIELHQSVTKLKVHFDWCDQIEFEAMKRKWAVIATLLRGAGYQHPRLEVCFHTSDCIDLFDNEKHLKEHVSEAFGDVGLKINRWNW</sequence>
<dbReference type="OrthoDB" id="62952at2759"/>
<dbReference type="InterPro" id="IPR038883">
    <property type="entry name" value="AN11006-like"/>
</dbReference>
<comment type="caution">
    <text evidence="2">The sequence shown here is derived from an EMBL/GenBank/DDBJ whole genome shotgun (WGS) entry which is preliminary data.</text>
</comment>
<dbReference type="AlphaFoldDB" id="A0A8H6R5I8"/>
<evidence type="ECO:0000259" key="1">
    <source>
        <dbReference type="Pfam" id="PF20150"/>
    </source>
</evidence>
<proteinExistence type="predicted"/>
<feature type="domain" description="2EXR" evidence="1">
    <location>
        <begin position="135"/>
        <end position="202"/>
    </location>
</feature>
<dbReference type="Proteomes" id="UP000660729">
    <property type="component" value="Unassembled WGS sequence"/>
</dbReference>
<name>A0A8H6R5I8_9PEZI</name>
<dbReference type="Pfam" id="PF20150">
    <property type="entry name" value="2EXR"/>
    <property type="match status" value="1"/>
</dbReference>
<dbReference type="EMBL" id="JABCIY010000314">
    <property type="protein sequence ID" value="KAF7185640.1"/>
    <property type="molecule type" value="Genomic_DNA"/>
</dbReference>
<dbReference type="PANTHER" id="PTHR42085:SF8">
    <property type="entry name" value="F-BOX DOMAIN-CONTAINING PROTEIN"/>
    <property type="match status" value="1"/>
</dbReference>